<gene>
    <name evidence="1" type="ORF">RO950_12250</name>
</gene>
<dbReference type="EMBL" id="JAVSOO010000051">
    <property type="protein sequence ID" value="MDT4287738.1"/>
    <property type="molecule type" value="Genomic_DNA"/>
</dbReference>
<keyword evidence="2" id="KW-1185">Reference proteome</keyword>
<sequence length="338" mass="39614">MTNKNNKFNYRQNITPINEASSEDHKYIELAQYNEQALSPIHVVDNSPLLKNLKLSIATSHEQLSFFEPPNNNPKKLDRGQFIVTDPNIDEIKIEPEDEIILRGVSNLYEKKIENNDTVFCRISSLIREAYGYQPKAKIRDKEYKEFMGRLYKLSNVRVDIQFTEAGSGIIDNETGHMMNSIRRPIVEFYELTNNGKPSAKDYIKFTSKPIMYDYSKHKKYIEHVPKEVLQPPKNVPNNNNYRVIANELYRRINQYKRSLNNKGVSKYPNKIKYETLFKECNMSNISPSQRTRRKATIHTIMDKFANEDNLIKYYYEYDKNGTTKGRPIGIVFVINDK</sequence>
<name>A0ABU3IJH4_STAHA</name>
<reference evidence="1 2" key="1">
    <citation type="submission" date="2023-08" db="EMBL/GenBank/DDBJ databases">
        <title>Genomic surveillance of Staphylococcus haemolyticus neonatal outbreak in southern France.</title>
        <authorList>
            <person name="Magnan C."/>
            <person name="Morsli M."/>
            <person name="Thiery B."/>
            <person name="Salipante F."/>
            <person name="Attar J."/>
            <person name="Massimo D.M."/>
            <person name="Ory J."/>
            <person name="Pantel A."/>
            <person name="Lavigne J.-P."/>
        </authorList>
    </citation>
    <scope>NUCLEOTIDE SEQUENCE [LARGE SCALE GENOMIC DNA]</scope>
    <source>
        <strain evidence="1 2">NSH026</strain>
    </source>
</reference>
<dbReference type="RefSeq" id="WP_053019471.1">
    <property type="nucleotide sequence ID" value="NZ_CUDN01000053.1"/>
</dbReference>
<accession>A0ABU3IJH4</accession>
<dbReference type="Proteomes" id="UP001269271">
    <property type="component" value="Unassembled WGS sequence"/>
</dbReference>
<organism evidence="1 2">
    <name type="scientific">Staphylococcus haemolyticus</name>
    <dbReference type="NCBI Taxonomy" id="1283"/>
    <lineage>
        <taxon>Bacteria</taxon>
        <taxon>Bacillati</taxon>
        <taxon>Bacillota</taxon>
        <taxon>Bacilli</taxon>
        <taxon>Bacillales</taxon>
        <taxon>Staphylococcaceae</taxon>
        <taxon>Staphylococcus</taxon>
    </lineage>
</organism>
<protein>
    <submittedName>
        <fullName evidence="1">Uncharacterized protein</fullName>
    </submittedName>
</protein>
<proteinExistence type="predicted"/>
<evidence type="ECO:0000313" key="2">
    <source>
        <dbReference type="Proteomes" id="UP001269271"/>
    </source>
</evidence>
<evidence type="ECO:0000313" key="1">
    <source>
        <dbReference type="EMBL" id="MDT4287738.1"/>
    </source>
</evidence>
<comment type="caution">
    <text evidence="1">The sequence shown here is derived from an EMBL/GenBank/DDBJ whole genome shotgun (WGS) entry which is preliminary data.</text>
</comment>